<gene>
    <name evidence="1" type="ORF">PS691_05716</name>
</gene>
<name>A0A5E7FNK7_PSEFL</name>
<evidence type="ECO:0000313" key="1">
    <source>
        <dbReference type="EMBL" id="VVO40740.1"/>
    </source>
</evidence>
<sequence length="73" mass="8252">MADGRHAHRGILKQAFDHLHAHFPIEAVHRLGRWVAEHVEDALGIAGHRLPRLVGIENDLRAAQNHADDQCRQ</sequence>
<proteinExistence type="predicted"/>
<protein>
    <submittedName>
        <fullName evidence="1">Uncharacterized protein</fullName>
    </submittedName>
</protein>
<dbReference type="Proteomes" id="UP000337909">
    <property type="component" value="Unassembled WGS sequence"/>
</dbReference>
<accession>A0A5E7FNK7</accession>
<dbReference type="EMBL" id="CABVHQ010000121">
    <property type="protein sequence ID" value="VVO40740.1"/>
    <property type="molecule type" value="Genomic_DNA"/>
</dbReference>
<dbReference type="AlphaFoldDB" id="A0A5E7FNK7"/>
<evidence type="ECO:0000313" key="2">
    <source>
        <dbReference type="Proteomes" id="UP000337909"/>
    </source>
</evidence>
<organism evidence="1 2">
    <name type="scientific">Pseudomonas fluorescens</name>
    <dbReference type="NCBI Taxonomy" id="294"/>
    <lineage>
        <taxon>Bacteria</taxon>
        <taxon>Pseudomonadati</taxon>
        <taxon>Pseudomonadota</taxon>
        <taxon>Gammaproteobacteria</taxon>
        <taxon>Pseudomonadales</taxon>
        <taxon>Pseudomonadaceae</taxon>
        <taxon>Pseudomonas</taxon>
    </lineage>
</organism>
<reference evidence="1 2" key="1">
    <citation type="submission" date="2019-09" db="EMBL/GenBank/DDBJ databases">
        <authorList>
            <person name="Chandra G."/>
            <person name="Truman W A."/>
        </authorList>
    </citation>
    <scope>NUCLEOTIDE SEQUENCE [LARGE SCALE GENOMIC DNA]</scope>
    <source>
        <strain evidence="1">PS691</strain>
    </source>
</reference>